<dbReference type="CDD" id="cd02869">
    <property type="entry name" value="PseudoU_synth_RluA_like"/>
    <property type="match status" value="1"/>
</dbReference>
<keyword evidence="5" id="KW-1185">Reference proteome</keyword>
<dbReference type="InterPro" id="IPR050188">
    <property type="entry name" value="RluA_PseudoU_synthase"/>
</dbReference>
<dbReference type="Pfam" id="PF00849">
    <property type="entry name" value="PseudoU_synth_2"/>
    <property type="match status" value="1"/>
</dbReference>
<dbReference type="InterPro" id="IPR006145">
    <property type="entry name" value="PsdUridine_synth_RsuA/RluA"/>
</dbReference>
<evidence type="ECO:0000313" key="5">
    <source>
        <dbReference type="Proteomes" id="UP000014541"/>
    </source>
</evidence>
<reference evidence="4 5" key="1">
    <citation type="submission" date="2013-04" db="EMBL/GenBank/DDBJ databases">
        <title>The Genome Sequence of Treponema maltophilum ATCC 51939.</title>
        <authorList>
            <consortium name="The Broad Institute Genomics Platform"/>
            <person name="Earl A."/>
            <person name="Ward D."/>
            <person name="Feldgarden M."/>
            <person name="Gevers D."/>
            <person name="Leonetti C."/>
            <person name="Blanton J.M."/>
            <person name="Dewhirst F.E."/>
            <person name="Izard J."/>
            <person name="Walker B."/>
            <person name="Young S."/>
            <person name="Zeng Q."/>
            <person name="Gargeya S."/>
            <person name="Fitzgerald M."/>
            <person name="Haas B."/>
            <person name="Abouelleil A."/>
            <person name="Allen A.W."/>
            <person name="Alvarado L."/>
            <person name="Arachchi H.M."/>
            <person name="Berlin A.M."/>
            <person name="Chapman S.B."/>
            <person name="Gainer-Dewar J."/>
            <person name="Goldberg J."/>
            <person name="Griggs A."/>
            <person name="Gujja S."/>
            <person name="Hansen M."/>
            <person name="Howarth C."/>
            <person name="Imamovic A."/>
            <person name="Ireland A."/>
            <person name="Larimer J."/>
            <person name="McCowan C."/>
            <person name="Murphy C."/>
            <person name="Pearson M."/>
            <person name="Poon T.W."/>
            <person name="Priest M."/>
            <person name="Roberts A."/>
            <person name="Saif S."/>
            <person name="Shea T."/>
            <person name="Sisk P."/>
            <person name="Sykes S."/>
            <person name="Wortman J."/>
            <person name="Nusbaum C."/>
            <person name="Birren B."/>
        </authorList>
    </citation>
    <scope>NUCLEOTIDE SEQUENCE [LARGE SCALE GENOMIC DNA]</scope>
    <source>
        <strain evidence="4 5">ATCC 51939</strain>
    </source>
</reference>
<evidence type="ECO:0000256" key="1">
    <source>
        <dbReference type="ARBA" id="ARBA00010876"/>
    </source>
</evidence>
<proteinExistence type="inferred from homology"/>
<dbReference type="GO" id="GO:0000455">
    <property type="term" value="P:enzyme-directed rRNA pseudouridine synthesis"/>
    <property type="evidence" value="ECO:0007669"/>
    <property type="project" value="TreeGrafter"/>
</dbReference>
<dbReference type="AlphaFoldDB" id="S3L563"/>
<dbReference type="GO" id="GO:0003723">
    <property type="term" value="F:RNA binding"/>
    <property type="evidence" value="ECO:0007669"/>
    <property type="project" value="InterPro"/>
</dbReference>
<dbReference type="OrthoDB" id="305739at2"/>
<dbReference type="GO" id="GO:0140098">
    <property type="term" value="F:catalytic activity, acting on RNA"/>
    <property type="evidence" value="ECO:0007669"/>
    <property type="project" value="UniProtKB-ARBA"/>
</dbReference>
<keyword evidence="2" id="KW-0413">Isomerase</keyword>
<dbReference type="eggNOG" id="COG0564">
    <property type="taxonomic scope" value="Bacteria"/>
</dbReference>
<comment type="similarity">
    <text evidence="1">Belongs to the pseudouridine synthase RluA family.</text>
</comment>
<dbReference type="RefSeq" id="WP_016526542.1">
    <property type="nucleotide sequence ID" value="NZ_KE332518.1"/>
</dbReference>
<dbReference type="STRING" id="1125699.HMPREF9194_02289"/>
<evidence type="ECO:0000313" key="4">
    <source>
        <dbReference type="EMBL" id="EPF31934.1"/>
    </source>
</evidence>
<dbReference type="PATRIC" id="fig|1125699.3.peg.2305"/>
<dbReference type="Proteomes" id="UP000014541">
    <property type="component" value="Unassembled WGS sequence"/>
</dbReference>
<feature type="domain" description="Pseudouridine synthase RsuA/RluA-like" evidence="3">
    <location>
        <begin position="30"/>
        <end position="191"/>
    </location>
</feature>
<dbReference type="InterPro" id="IPR020103">
    <property type="entry name" value="PsdUridine_synth_cat_dom_sf"/>
</dbReference>
<dbReference type="PANTHER" id="PTHR21600">
    <property type="entry name" value="MITOCHONDRIAL RNA PSEUDOURIDINE SYNTHASE"/>
    <property type="match status" value="1"/>
</dbReference>
<dbReference type="Gene3D" id="3.30.2350.10">
    <property type="entry name" value="Pseudouridine synthase"/>
    <property type="match status" value="1"/>
</dbReference>
<accession>S3L563</accession>
<organism evidence="4 5">
    <name type="scientific">Treponema maltophilum ATCC 51939</name>
    <dbReference type="NCBI Taxonomy" id="1125699"/>
    <lineage>
        <taxon>Bacteria</taxon>
        <taxon>Pseudomonadati</taxon>
        <taxon>Spirochaetota</taxon>
        <taxon>Spirochaetia</taxon>
        <taxon>Spirochaetales</taxon>
        <taxon>Treponemataceae</taxon>
        <taxon>Treponema</taxon>
    </lineage>
</organism>
<protein>
    <submittedName>
        <fullName evidence="4">RluA family pseudouridine synthase</fullName>
    </submittedName>
</protein>
<dbReference type="HOGENOM" id="CLU_016902_11_2_12"/>
<evidence type="ECO:0000256" key="2">
    <source>
        <dbReference type="ARBA" id="ARBA00023235"/>
    </source>
</evidence>
<evidence type="ECO:0000259" key="3">
    <source>
        <dbReference type="Pfam" id="PF00849"/>
    </source>
</evidence>
<dbReference type="EMBL" id="ATFF01000006">
    <property type="protein sequence ID" value="EPF31934.1"/>
    <property type="molecule type" value="Genomic_DNA"/>
</dbReference>
<gene>
    <name evidence="4" type="ORF">HMPREF9194_02289</name>
</gene>
<dbReference type="PROSITE" id="PS01129">
    <property type="entry name" value="PSI_RLU"/>
    <property type="match status" value="1"/>
</dbReference>
<comment type="caution">
    <text evidence="4">The sequence shown here is derived from an EMBL/GenBank/DDBJ whole genome shotgun (WGS) entry which is preliminary data.</text>
</comment>
<dbReference type="PANTHER" id="PTHR21600:SF44">
    <property type="entry name" value="RIBOSOMAL LARGE SUBUNIT PSEUDOURIDINE SYNTHASE D"/>
    <property type="match status" value="1"/>
</dbReference>
<dbReference type="SUPFAM" id="SSF55120">
    <property type="entry name" value="Pseudouridine synthase"/>
    <property type="match status" value="1"/>
</dbReference>
<dbReference type="InterPro" id="IPR006224">
    <property type="entry name" value="PsdUridine_synth_RluA-like_CS"/>
</dbReference>
<name>S3L563_TREMA</name>
<sequence>MKKPNAHKEPEFKKNSGHKKLDILYEDAYIIVIDKPSGMLSVPYPGGSGRTAIGVLERIMRDKGTYAKHRKPLAVHRLDRDTSGVMLFALTERVKDELMRFWHGSVTERIYRAVAENPAGSALPDSGLIDEPLAYNAYNRGFVPDAEKRARFDTVEARTRYKVIERGATHTLFELSLDTGKKNQIRAHLASNGYPIAGDTVRHARTDPFGRLALHARSLAFTHPVTKQIMRFEVPEPESWIAYVRTGKR</sequence>
<dbReference type="GO" id="GO:0009982">
    <property type="term" value="F:pseudouridine synthase activity"/>
    <property type="evidence" value="ECO:0007669"/>
    <property type="project" value="InterPro"/>
</dbReference>